<organism evidence="2 3">
    <name type="scientific">Glutamicibacter uratoxydans</name>
    <name type="common">Arthrobacter uratoxydans</name>
    <dbReference type="NCBI Taxonomy" id="43667"/>
    <lineage>
        <taxon>Bacteria</taxon>
        <taxon>Bacillati</taxon>
        <taxon>Actinomycetota</taxon>
        <taxon>Actinomycetes</taxon>
        <taxon>Micrococcales</taxon>
        <taxon>Micrococcaceae</taxon>
        <taxon>Glutamicibacter</taxon>
    </lineage>
</organism>
<protein>
    <recommendedName>
        <fullName evidence="1">Cyclodeaminase/cyclohydrolase domain-containing protein</fullName>
    </recommendedName>
</protein>
<dbReference type="InterPro" id="IPR036178">
    <property type="entry name" value="Formintransfe-cycloase-like_sf"/>
</dbReference>
<dbReference type="GO" id="GO:0003824">
    <property type="term" value="F:catalytic activity"/>
    <property type="evidence" value="ECO:0007669"/>
    <property type="project" value="InterPro"/>
</dbReference>
<accession>A0A4Y4DRL2</accession>
<feature type="domain" description="Cyclodeaminase/cyclohydrolase" evidence="1">
    <location>
        <begin position="8"/>
        <end position="186"/>
    </location>
</feature>
<dbReference type="RefSeq" id="WP_141363940.1">
    <property type="nucleotide sequence ID" value="NZ_BAAAJL010000003.1"/>
</dbReference>
<evidence type="ECO:0000313" key="2">
    <source>
        <dbReference type="EMBL" id="GED06170.1"/>
    </source>
</evidence>
<dbReference type="EMBL" id="BJNY01000008">
    <property type="protein sequence ID" value="GED06170.1"/>
    <property type="molecule type" value="Genomic_DNA"/>
</dbReference>
<dbReference type="Proteomes" id="UP000316612">
    <property type="component" value="Unassembled WGS sequence"/>
</dbReference>
<evidence type="ECO:0000259" key="1">
    <source>
        <dbReference type="Pfam" id="PF04961"/>
    </source>
</evidence>
<name>A0A4Y4DRL2_GLUUR</name>
<dbReference type="Pfam" id="PF04961">
    <property type="entry name" value="FTCD_C"/>
    <property type="match status" value="1"/>
</dbReference>
<proteinExistence type="predicted"/>
<dbReference type="SUPFAM" id="SSF101262">
    <property type="entry name" value="Methenyltetrahydrofolate cyclohydrolase-like"/>
    <property type="match status" value="1"/>
</dbReference>
<gene>
    <name evidence="2" type="ORF">AUR04nite_17020</name>
</gene>
<reference evidence="2 3" key="1">
    <citation type="submission" date="2019-06" db="EMBL/GenBank/DDBJ databases">
        <title>Whole genome shotgun sequence of Glutamicibacter uratoxydans NBRC 15515.</title>
        <authorList>
            <person name="Hosoyama A."/>
            <person name="Uohara A."/>
            <person name="Ohji S."/>
            <person name="Ichikawa N."/>
        </authorList>
    </citation>
    <scope>NUCLEOTIDE SEQUENCE [LARGE SCALE GENOMIC DNA]</scope>
    <source>
        <strain evidence="2 3">NBRC 15515</strain>
    </source>
</reference>
<evidence type="ECO:0000313" key="3">
    <source>
        <dbReference type="Proteomes" id="UP000316612"/>
    </source>
</evidence>
<comment type="caution">
    <text evidence="2">The sequence shown here is derived from an EMBL/GenBank/DDBJ whole genome shotgun (WGS) entry which is preliminary data.</text>
</comment>
<dbReference type="InterPro" id="IPR007044">
    <property type="entry name" value="Cyclodeamin/CycHdrlase"/>
</dbReference>
<dbReference type="Gene3D" id="1.20.120.680">
    <property type="entry name" value="Formiminotetrahydrofolate cyclodeaminase monomer, up-and-down helical bundle"/>
    <property type="match status" value="1"/>
</dbReference>
<keyword evidence="3" id="KW-1185">Reference proteome</keyword>
<dbReference type="AlphaFoldDB" id="A0A4Y4DRL2"/>
<dbReference type="OrthoDB" id="5192822at2"/>
<sequence>MPVISELSIQDYLAGLSSNEPTPGGGAAAGLHLAQGAALVAMVARFSTGSRYRDVEERALEIARLADELRDGAVQVAQDDQLVFAQVIAAYRLPRADDEQRAARAAAIEDATIKASMPQFESVSLAEQILALAEELVKIGNRSVLSDVAAAAEAARAALGTAVVTMEINANSLKTQALREKLAEAVTEAEEDMALADQISRKVRRELAG</sequence>